<feature type="compositionally biased region" description="Gly residues" evidence="3">
    <location>
        <begin position="500"/>
        <end position="509"/>
    </location>
</feature>
<dbReference type="PANTHER" id="PTHR38340">
    <property type="entry name" value="S-LAYER PROTEIN"/>
    <property type="match status" value="1"/>
</dbReference>
<dbReference type="AlphaFoldDB" id="A0A6L6WNA5"/>
<proteinExistence type="predicted"/>
<dbReference type="InterPro" id="IPR011049">
    <property type="entry name" value="Serralysin-like_metalloprot_C"/>
</dbReference>
<accession>A0A6L6WNA5</accession>
<dbReference type="Pfam" id="PF00353">
    <property type="entry name" value="HemolysinCabind"/>
    <property type="match status" value="9"/>
</dbReference>
<keyword evidence="5" id="KW-1185">Reference proteome</keyword>
<feature type="region of interest" description="Disordered" evidence="3">
    <location>
        <begin position="500"/>
        <end position="583"/>
    </location>
</feature>
<dbReference type="InterPro" id="IPR018511">
    <property type="entry name" value="Hemolysin-typ_Ca-bd_CS"/>
</dbReference>
<feature type="compositionally biased region" description="Gly residues" evidence="3">
    <location>
        <begin position="550"/>
        <end position="563"/>
    </location>
</feature>
<keyword evidence="2" id="KW-0964">Secreted</keyword>
<dbReference type="Gene3D" id="2.150.10.10">
    <property type="entry name" value="Serralysin-like metalloprotease, C-terminal"/>
    <property type="match status" value="6"/>
</dbReference>
<dbReference type="InterPro" id="IPR001343">
    <property type="entry name" value="Hemolysn_Ca-bd"/>
</dbReference>
<dbReference type="RefSeq" id="WP_157024730.1">
    <property type="nucleotide sequence ID" value="NZ_WQLV01000024.1"/>
</dbReference>
<evidence type="ECO:0000256" key="2">
    <source>
        <dbReference type="ARBA" id="ARBA00022525"/>
    </source>
</evidence>
<evidence type="ECO:0008006" key="6">
    <source>
        <dbReference type="Google" id="ProtNLM"/>
    </source>
</evidence>
<comment type="subcellular location">
    <subcellularLocation>
        <location evidence="1">Secreted</location>
    </subcellularLocation>
</comment>
<evidence type="ECO:0000313" key="4">
    <source>
        <dbReference type="EMBL" id="MVO18529.1"/>
    </source>
</evidence>
<dbReference type="InterPro" id="IPR050557">
    <property type="entry name" value="RTX_toxin/Mannuronan_C5-epim"/>
</dbReference>
<evidence type="ECO:0000256" key="3">
    <source>
        <dbReference type="SAM" id="MobiDB-lite"/>
    </source>
</evidence>
<evidence type="ECO:0000256" key="1">
    <source>
        <dbReference type="ARBA" id="ARBA00004613"/>
    </source>
</evidence>
<gene>
    <name evidence="4" type="ORF">GO984_22215</name>
</gene>
<name>A0A6L6WNA5_9RHOB</name>
<dbReference type="GO" id="GO:0005509">
    <property type="term" value="F:calcium ion binding"/>
    <property type="evidence" value="ECO:0007669"/>
    <property type="project" value="InterPro"/>
</dbReference>
<dbReference type="Proteomes" id="UP000478892">
    <property type="component" value="Unassembled WGS sequence"/>
</dbReference>
<evidence type="ECO:0000313" key="5">
    <source>
        <dbReference type="Proteomes" id="UP000478892"/>
    </source>
</evidence>
<dbReference type="EMBL" id="WQLV01000024">
    <property type="protein sequence ID" value="MVO18529.1"/>
    <property type="molecule type" value="Genomic_DNA"/>
</dbReference>
<comment type="caution">
    <text evidence="4">The sequence shown here is derived from an EMBL/GenBank/DDBJ whole genome shotgun (WGS) entry which is preliminary data.</text>
</comment>
<dbReference type="GO" id="GO:0005576">
    <property type="term" value="C:extracellular region"/>
    <property type="evidence" value="ECO:0007669"/>
    <property type="project" value="UniProtKB-SubCell"/>
</dbReference>
<reference evidence="4 5" key="1">
    <citation type="submission" date="2019-12" db="EMBL/GenBank/DDBJ databases">
        <authorList>
            <person name="Zhang Y.-J."/>
        </authorList>
    </citation>
    <scope>NUCLEOTIDE SEQUENCE [LARGE SCALE GENOMIC DNA]</scope>
    <source>
        <strain evidence="4 5">CY05</strain>
    </source>
</reference>
<dbReference type="PRINTS" id="PR00313">
    <property type="entry name" value="CABNDNGRPT"/>
</dbReference>
<dbReference type="PROSITE" id="PS00330">
    <property type="entry name" value="HEMOLYSIN_CALCIUM"/>
    <property type="match status" value="11"/>
</dbReference>
<dbReference type="SUPFAM" id="SSF51120">
    <property type="entry name" value="beta-Roll"/>
    <property type="match status" value="3"/>
</dbReference>
<sequence length="851" mass="86579">MTRFSVLGHSALGAGVQSAAAPVLVADINGSTVALHDGASEAVHIFQRSGSGLRLDESLYETAGYSSATLGSRSLSLETAHLDRLAPTDGVGRSETFYSGQSGFAGDRACFLQTEVAGQQIYVGACAGQNGLQSFSRAADGSLQQLRWRGDTTGSYAAEVVAMVSLDFEGRHLVFTASQGDSGLSSYTLDSQGRMRLRSSLGADEGLGISQPSTLLVAEAGGRQMLLLGAAGTGTISVIEAAADGSLTLLDHISDTRDSRFGGIAVMETISQGSWSFVVAGGSDDGLSLFALLPSGRLLLLDSLADRDDLGLANVNGLALAMVGTELHVFASSETEPGLTHLSIDTAAGEVLQGPSGSGLLQGTSGDDILIDGTGRDTLDGGAGADLFVLEHEGERNTLRNFDPETDRIDLAAWTGLYSVAQLSITTTATGAVIRFGSNRIDLLTADGSALAYEDFILRDILGLYRPALPTAPPLDLNGSAAHEQLVGAAGADTIQAGGGGDSLFGQGGNDSLAGEGGDDALFGGTGNDHLEGGNGSDHLAGEDGQDSLFGGGGHDSLDGGHGNDSLEGGTGHDSLDGGAGHDTLGGGSSYDILRGNLGDDLLIGGTGDDTLYGGEGHDTLFGNTARDTLYGEGGNDYISSGDGVDYVEGGAGNDTLFGRSGWDSLNGGAGNDLLYGSEGDDSLSGGTGDDWLSGGSAWDLLYGNSGNDTLYGNFGSDQLSGGTGLDELYGGTGDDSLTGHGGNDTLLGNQGVDWLDGGAGNDLLRGGTQRDIFVFGSGYDRDEINDFEIQGDQLMFSTSLTEGLSDAGDILETYGRITSSGVRFDFGGGDVLTLSNLSSLTGLEGAIDTF</sequence>
<dbReference type="PANTHER" id="PTHR38340:SF1">
    <property type="entry name" value="S-LAYER PROTEIN"/>
    <property type="match status" value="1"/>
</dbReference>
<organism evidence="4 5">
    <name type="scientific">Parasedimentitalea huanghaiensis</name>
    <dbReference type="NCBI Taxonomy" id="2682100"/>
    <lineage>
        <taxon>Bacteria</taxon>
        <taxon>Pseudomonadati</taxon>
        <taxon>Pseudomonadota</taxon>
        <taxon>Alphaproteobacteria</taxon>
        <taxon>Rhodobacterales</taxon>
        <taxon>Paracoccaceae</taxon>
        <taxon>Parasedimentitalea</taxon>
    </lineage>
</organism>
<protein>
    <recommendedName>
        <fullName evidence="6">Ca2+-binding protein, RTX toxin-related</fullName>
    </recommendedName>
</protein>